<evidence type="ECO:0008006" key="5">
    <source>
        <dbReference type="Google" id="ProtNLM"/>
    </source>
</evidence>
<feature type="chain" id="PRO_5043449876" description="Secreted protein" evidence="2">
    <location>
        <begin position="31"/>
        <end position="135"/>
    </location>
</feature>
<feature type="non-terminal residue" evidence="3">
    <location>
        <position position="135"/>
    </location>
</feature>
<keyword evidence="2" id="KW-0732">Signal</keyword>
<dbReference type="EMBL" id="CAXKWB010064717">
    <property type="protein sequence ID" value="CAL4188035.1"/>
    <property type="molecule type" value="Genomic_DNA"/>
</dbReference>
<evidence type="ECO:0000256" key="2">
    <source>
        <dbReference type="SAM" id="SignalP"/>
    </source>
</evidence>
<dbReference type="Proteomes" id="UP001497623">
    <property type="component" value="Unassembled WGS sequence"/>
</dbReference>
<evidence type="ECO:0000313" key="3">
    <source>
        <dbReference type="EMBL" id="CAL4188035.1"/>
    </source>
</evidence>
<sequence>RMKCSSLELVCIVLSVSVMAVLSCLSSSSAQNRLQPQVAVHELDQSRDSNRIQDASYYHTNNKDNNVQRTDENNDYPNDIGNDHSKKWTTHKTCTVSVATKVEQHSGHCVKLGETGVMGCKTPSNLLVPYHQECY</sequence>
<feature type="non-terminal residue" evidence="3">
    <location>
        <position position="1"/>
    </location>
</feature>
<gene>
    <name evidence="3" type="ORF">MNOR_LOCUS36249</name>
</gene>
<proteinExistence type="predicted"/>
<evidence type="ECO:0000256" key="1">
    <source>
        <dbReference type="SAM" id="MobiDB-lite"/>
    </source>
</evidence>
<feature type="compositionally biased region" description="Polar residues" evidence="1">
    <location>
        <begin position="58"/>
        <end position="68"/>
    </location>
</feature>
<feature type="region of interest" description="Disordered" evidence="1">
    <location>
        <begin position="50"/>
        <end position="84"/>
    </location>
</feature>
<protein>
    <recommendedName>
        <fullName evidence="5">Secreted protein</fullName>
    </recommendedName>
</protein>
<feature type="signal peptide" evidence="2">
    <location>
        <begin position="1"/>
        <end position="30"/>
    </location>
</feature>
<comment type="caution">
    <text evidence="3">The sequence shown here is derived from an EMBL/GenBank/DDBJ whole genome shotgun (WGS) entry which is preliminary data.</text>
</comment>
<accession>A0AAV2SDI1</accession>
<reference evidence="3 4" key="1">
    <citation type="submission" date="2024-05" db="EMBL/GenBank/DDBJ databases">
        <authorList>
            <person name="Wallberg A."/>
        </authorList>
    </citation>
    <scope>NUCLEOTIDE SEQUENCE [LARGE SCALE GENOMIC DNA]</scope>
</reference>
<name>A0AAV2SDI1_MEGNR</name>
<organism evidence="3 4">
    <name type="scientific">Meganyctiphanes norvegica</name>
    <name type="common">Northern krill</name>
    <name type="synonym">Thysanopoda norvegica</name>
    <dbReference type="NCBI Taxonomy" id="48144"/>
    <lineage>
        <taxon>Eukaryota</taxon>
        <taxon>Metazoa</taxon>
        <taxon>Ecdysozoa</taxon>
        <taxon>Arthropoda</taxon>
        <taxon>Crustacea</taxon>
        <taxon>Multicrustacea</taxon>
        <taxon>Malacostraca</taxon>
        <taxon>Eumalacostraca</taxon>
        <taxon>Eucarida</taxon>
        <taxon>Euphausiacea</taxon>
        <taxon>Euphausiidae</taxon>
        <taxon>Meganyctiphanes</taxon>
    </lineage>
</organism>
<keyword evidence="4" id="KW-1185">Reference proteome</keyword>
<evidence type="ECO:0000313" key="4">
    <source>
        <dbReference type="Proteomes" id="UP001497623"/>
    </source>
</evidence>
<dbReference type="AlphaFoldDB" id="A0AAV2SDI1"/>